<protein>
    <submittedName>
        <fullName evidence="2">Uncharacterized protein</fullName>
    </submittedName>
</protein>
<dbReference type="EMBL" id="VEVO01000018">
    <property type="protein sequence ID" value="KAF0027139.1"/>
    <property type="molecule type" value="Genomic_DNA"/>
</dbReference>
<reference evidence="2 3" key="1">
    <citation type="submission" date="2019-06" db="EMBL/GenBank/DDBJ databases">
        <title>Draft genomes of female and male turbot (Scophthalmus maximus).</title>
        <authorList>
            <person name="Xu H."/>
            <person name="Xu X.-W."/>
            <person name="Shao C."/>
            <person name="Chen S."/>
        </authorList>
    </citation>
    <scope>NUCLEOTIDE SEQUENCE [LARGE SCALE GENOMIC DNA]</scope>
    <source>
        <strain evidence="2">Ysfricsl-2016a</strain>
        <tissue evidence="2">Blood</tissue>
    </source>
</reference>
<evidence type="ECO:0000313" key="2">
    <source>
        <dbReference type="EMBL" id="KAF0027139.1"/>
    </source>
</evidence>
<sequence length="211" mass="23566">MRKKRPQRVSFLSLSLSVREWIHPMLSIMQSIYQGSLVEDGEQQESTVLIIRVLVSRATSSVSIQDPDQNIRWSVKLLTATDVQVGCLQQPTASTVAAVHPLCAVASTECTDAQPYCCENKCVLVITRLQQRLSLHVLPPRMREENIVKYPSKRHSGVLHNTLGGNGRREDRKHMASPSAVGPQCRKKKCQTGDTHNDTKKITNRVRASAD</sequence>
<dbReference type="AlphaFoldDB" id="A0A6A4S3Q5"/>
<accession>A0A6A4S3Q5</accession>
<evidence type="ECO:0000313" key="3">
    <source>
        <dbReference type="Proteomes" id="UP000438429"/>
    </source>
</evidence>
<gene>
    <name evidence="2" type="ORF">F2P81_019880</name>
</gene>
<feature type="region of interest" description="Disordered" evidence="1">
    <location>
        <begin position="156"/>
        <end position="211"/>
    </location>
</feature>
<evidence type="ECO:0000256" key="1">
    <source>
        <dbReference type="SAM" id="MobiDB-lite"/>
    </source>
</evidence>
<name>A0A6A4S3Q5_SCOMX</name>
<comment type="caution">
    <text evidence="2">The sequence shown here is derived from an EMBL/GenBank/DDBJ whole genome shotgun (WGS) entry which is preliminary data.</text>
</comment>
<proteinExistence type="predicted"/>
<dbReference type="Proteomes" id="UP000438429">
    <property type="component" value="Unassembled WGS sequence"/>
</dbReference>
<organism evidence="2 3">
    <name type="scientific">Scophthalmus maximus</name>
    <name type="common">Turbot</name>
    <name type="synonym">Psetta maxima</name>
    <dbReference type="NCBI Taxonomy" id="52904"/>
    <lineage>
        <taxon>Eukaryota</taxon>
        <taxon>Metazoa</taxon>
        <taxon>Chordata</taxon>
        <taxon>Craniata</taxon>
        <taxon>Vertebrata</taxon>
        <taxon>Euteleostomi</taxon>
        <taxon>Actinopterygii</taxon>
        <taxon>Neopterygii</taxon>
        <taxon>Teleostei</taxon>
        <taxon>Neoteleostei</taxon>
        <taxon>Acanthomorphata</taxon>
        <taxon>Carangaria</taxon>
        <taxon>Pleuronectiformes</taxon>
        <taxon>Pleuronectoidei</taxon>
        <taxon>Scophthalmidae</taxon>
        <taxon>Scophthalmus</taxon>
    </lineage>
</organism>